<dbReference type="InterPro" id="IPR001584">
    <property type="entry name" value="Integrase_cat-core"/>
</dbReference>
<evidence type="ECO:0000313" key="2">
    <source>
        <dbReference type="EMBL" id="KAL0177237.1"/>
    </source>
</evidence>
<sequence length="114" mass="12965">PWSHLGIDFVTRVLVIVDRFSKACKFLPLKGLPTALETAEHLFQQVFRHFGIPEEIVSDRGPQFISHLLGVSVNLSSGYHPQTNGQTESKIQELGRYLRAYSHKDHSHLHLPCH</sequence>
<proteinExistence type="predicted"/>
<reference evidence="2 3" key="1">
    <citation type="submission" date="2024-05" db="EMBL/GenBank/DDBJ databases">
        <title>Genome sequencing and assembly of Indian major carp, Cirrhinus mrigala (Hamilton, 1822).</title>
        <authorList>
            <person name="Mohindra V."/>
            <person name="Chowdhury L.M."/>
            <person name="Lal K."/>
            <person name="Jena J.K."/>
        </authorList>
    </citation>
    <scope>NUCLEOTIDE SEQUENCE [LARGE SCALE GENOMIC DNA]</scope>
    <source>
        <strain evidence="2">CM1030</strain>
        <tissue evidence="2">Blood</tissue>
    </source>
</reference>
<organism evidence="2 3">
    <name type="scientific">Cirrhinus mrigala</name>
    <name type="common">Mrigala</name>
    <dbReference type="NCBI Taxonomy" id="683832"/>
    <lineage>
        <taxon>Eukaryota</taxon>
        <taxon>Metazoa</taxon>
        <taxon>Chordata</taxon>
        <taxon>Craniata</taxon>
        <taxon>Vertebrata</taxon>
        <taxon>Euteleostomi</taxon>
        <taxon>Actinopterygii</taxon>
        <taxon>Neopterygii</taxon>
        <taxon>Teleostei</taxon>
        <taxon>Ostariophysi</taxon>
        <taxon>Cypriniformes</taxon>
        <taxon>Cyprinidae</taxon>
        <taxon>Labeoninae</taxon>
        <taxon>Labeonini</taxon>
        <taxon>Cirrhinus</taxon>
    </lineage>
</organism>
<feature type="non-terminal residue" evidence="2">
    <location>
        <position position="114"/>
    </location>
</feature>
<comment type="caution">
    <text evidence="2">The sequence shown here is derived from an EMBL/GenBank/DDBJ whole genome shotgun (WGS) entry which is preliminary data.</text>
</comment>
<dbReference type="InterPro" id="IPR050951">
    <property type="entry name" value="Retrovirus_Pol_polyprotein"/>
</dbReference>
<evidence type="ECO:0000313" key="3">
    <source>
        <dbReference type="Proteomes" id="UP001529510"/>
    </source>
</evidence>
<gene>
    <name evidence="2" type="ORF">M9458_026131</name>
</gene>
<dbReference type="InterPro" id="IPR036397">
    <property type="entry name" value="RNaseH_sf"/>
</dbReference>
<dbReference type="PROSITE" id="PS50994">
    <property type="entry name" value="INTEGRASE"/>
    <property type="match status" value="1"/>
</dbReference>
<evidence type="ECO:0000259" key="1">
    <source>
        <dbReference type="PROSITE" id="PS50994"/>
    </source>
</evidence>
<dbReference type="PANTHER" id="PTHR37984">
    <property type="entry name" value="PROTEIN CBG26694"/>
    <property type="match status" value="1"/>
</dbReference>
<feature type="domain" description="Integrase catalytic" evidence="1">
    <location>
        <begin position="1"/>
        <end position="114"/>
    </location>
</feature>
<accession>A0ABD0PTW4</accession>
<dbReference type="Proteomes" id="UP001529510">
    <property type="component" value="Unassembled WGS sequence"/>
</dbReference>
<dbReference type="Gene3D" id="3.30.420.10">
    <property type="entry name" value="Ribonuclease H-like superfamily/Ribonuclease H"/>
    <property type="match status" value="1"/>
</dbReference>
<dbReference type="EMBL" id="JAMKFB020000013">
    <property type="protein sequence ID" value="KAL0177237.1"/>
    <property type="molecule type" value="Genomic_DNA"/>
</dbReference>
<name>A0ABD0PTW4_CIRMR</name>
<dbReference type="Pfam" id="PF00665">
    <property type="entry name" value="rve"/>
    <property type="match status" value="1"/>
</dbReference>
<dbReference type="AlphaFoldDB" id="A0ABD0PTW4"/>
<dbReference type="InterPro" id="IPR012337">
    <property type="entry name" value="RNaseH-like_sf"/>
</dbReference>
<feature type="non-terminal residue" evidence="2">
    <location>
        <position position="1"/>
    </location>
</feature>
<protein>
    <recommendedName>
        <fullName evidence="1">Integrase catalytic domain-containing protein</fullName>
    </recommendedName>
</protein>
<dbReference type="SUPFAM" id="SSF53098">
    <property type="entry name" value="Ribonuclease H-like"/>
    <property type="match status" value="1"/>
</dbReference>
<dbReference type="PANTHER" id="PTHR37984:SF5">
    <property type="entry name" value="PROTEIN NYNRIN-LIKE"/>
    <property type="match status" value="1"/>
</dbReference>
<keyword evidence="3" id="KW-1185">Reference proteome</keyword>